<dbReference type="InterPro" id="IPR036390">
    <property type="entry name" value="WH_DNA-bd_sf"/>
</dbReference>
<dbReference type="CDD" id="cd00090">
    <property type="entry name" value="HTH_ARSR"/>
    <property type="match status" value="1"/>
</dbReference>
<accession>A0A504UM28</accession>
<evidence type="ECO:0000313" key="3">
    <source>
        <dbReference type="Proteomes" id="UP000316429"/>
    </source>
</evidence>
<comment type="caution">
    <text evidence="2">The sequence shown here is derived from an EMBL/GenBank/DDBJ whole genome shotgun (WGS) entry which is preliminary data.</text>
</comment>
<dbReference type="InterPro" id="IPR000835">
    <property type="entry name" value="HTH_MarR-typ"/>
</dbReference>
<dbReference type="InterPro" id="IPR036388">
    <property type="entry name" value="WH-like_DNA-bd_sf"/>
</dbReference>
<dbReference type="Pfam" id="PF12802">
    <property type="entry name" value="MarR_2"/>
    <property type="match status" value="1"/>
</dbReference>
<dbReference type="PROSITE" id="PS50995">
    <property type="entry name" value="HTH_MARR_2"/>
    <property type="match status" value="1"/>
</dbReference>
<dbReference type="InterPro" id="IPR039422">
    <property type="entry name" value="MarR/SlyA-like"/>
</dbReference>
<dbReference type="GO" id="GO:0006950">
    <property type="term" value="P:response to stress"/>
    <property type="evidence" value="ECO:0007669"/>
    <property type="project" value="TreeGrafter"/>
</dbReference>
<name>A0A504UM28_9HYPH</name>
<dbReference type="OrthoDB" id="9783504at2"/>
<dbReference type="Gene3D" id="1.10.10.10">
    <property type="entry name" value="Winged helix-like DNA-binding domain superfamily/Winged helix DNA-binding domain"/>
    <property type="match status" value="1"/>
</dbReference>
<protein>
    <submittedName>
        <fullName evidence="2">Winged helix-turn-helix transcriptional regulator</fullName>
    </submittedName>
</protein>
<dbReference type="GO" id="GO:0003700">
    <property type="term" value="F:DNA-binding transcription factor activity"/>
    <property type="evidence" value="ECO:0007669"/>
    <property type="project" value="InterPro"/>
</dbReference>
<dbReference type="SUPFAM" id="SSF46785">
    <property type="entry name" value="Winged helix' DNA-binding domain"/>
    <property type="match status" value="1"/>
</dbReference>
<sequence>METPKNPTSVNHRIREGLSRIAIAMRMDDWSRAKVSGVNPTQLAILELLEGRKDGLVVKDIAANLGVSQPTATDSILALERKRLVAKRNTGTGKRGVNVGITLEGLSALKVDNSATGIAEQAVEALAAHEQEDLLIILVKMIRHLQETDAIPIQRMCASCRYFVPFAHTEAAQPHHCNFVDAAFGQRDIRIDCREHETADPASRAATWDVFIQG</sequence>
<evidence type="ECO:0000313" key="2">
    <source>
        <dbReference type="EMBL" id="TPP06063.1"/>
    </source>
</evidence>
<gene>
    <name evidence="2" type="ORF">FJQ55_20290</name>
</gene>
<dbReference type="InterPro" id="IPR011991">
    <property type="entry name" value="ArsR-like_HTH"/>
</dbReference>
<evidence type="ECO:0000259" key="1">
    <source>
        <dbReference type="PROSITE" id="PS50995"/>
    </source>
</evidence>
<dbReference type="PANTHER" id="PTHR33164">
    <property type="entry name" value="TRANSCRIPTIONAL REGULATOR, MARR FAMILY"/>
    <property type="match status" value="1"/>
</dbReference>
<proteinExistence type="predicted"/>
<organism evidence="2 3">
    <name type="scientific">Rhizobium glycinendophyticum</name>
    <dbReference type="NCBI Taxonomy" id="2589807"/>
    <lineage>
        <taxon>Bacteria</taxon>
        <taxon>Pseudomonadati</taxon>
        <taxon>Pseudomonadota</taxon>
        <taxon>Alphaproteobacteria</taxon>
        <taxon>Hyphomicrobiales</taxon>
        <taxon>Rhizobiaceae</taxon>
        <taxon>Rhizobium/Agrobacterium group</taxon>
        <taxon>Rhizobium</taxon>
    </lineage>
</organism>
<keyword evidence="3" id="KW-1185">Reference proteome</keyword>
<dbReference type="PANTHER" id="PTHR33164:SF43">
    <property type="entry name" value="HTH-TYPE TRANSCRIPTIONAL REPRESSOR YETL"/>
    <property type="match status" value="1"/>
</dbReference>
<dbReference type="SMART" id="SM00347">
    <property type="entry name" value="HTH_MARR"/>
    <property type="match status" value="1"/>
</dbReference>
<dbReference type="EMBL" id="VFYP01000004">
    <property type="protein sequence ID" value="TPP06063.1"/>
    <property type="molecule type" value="Genomic_DNA"/>
</dbReference>
<dbReference type="Proteomes" id="UP000316429">
    <property type="component" value="Unassembled WGS sequence"/>
</dbReference>
<dbReference type="RefSeq" id="WP_140831382.1">
    <property type="nucleotide sequence ID" value="NZ_VFYP01000004.1"/>
</dbReference>
<feature type="domain" description="HTH marR-type" evidence="1">
    <location>
        <begin position="11"/>
        <end position="143"/>
    </location>
</feature>
<reference evidence="2 3" key="1">
    <citation type="submission" date="2019-06" db="EMBL/GenBank/DDBJ databases">
        <title>Rhizobium sp. CL12 isolated from roots of soybean.</title>
        <authorList>
            <person name="Wang C."/>
        </authorList>
    </citation>
    <scope>NUCLEOTIDE SEQUENCE [LARGE SCALE GENOMIC DNA]</scope>
    <source>
        <strain evidence="2 3">CL12</strain>
    </source>
</reference>
<dbReference type="AlphaFoldDB" id="A0A504UM28"/>